<comment type="caution">
    <text evidence="2">The sequence shown here is derived from an EMBL/GenBank/DDBJ whole genome shotgun (WGS) entry which is preliminary data.</text>
</comment>
<reference evidence="2 3" key="1">
    <citation type="submission" date="2021-01" db="EMBL/GenBank/DDBJ databases">
        <title>Genomic Encyclopedia of Type Strains, Phase IV (KMG-IV): sequencing the most valuable type-strain genomes for metagenomic binning, comparative biology and taxonomic classification.</title>
        <authorList>
            <person name="Goeker M."/>
        </authorList>
    </citation>
    <scope>NUCLEOTIDE SEQUENCE [LARGE SCALE GENOMIC DNA]</scope>
    <source>
        <strain evidence="2 3">DSM 105453</strain>
    </source>
</reference>
<dbReference type="Proteomes" id="UP000823485">
    <property type="component" value="Unassembled WGS sequence"/>
</dbReference>
<gene>
    <name evidence="2" type="ORF">JOC94_000753</name>
</gene>
<feature type="transmembrane region" description="Helical" evidence="1">
    <location>
        <begin position="123"/>
        <end position="145"/>
    </location>
</feature>
<sequence>MENETYYNISLLTLAIVTGLTAGIFGCLMGYALYYLNFTEIRPNIILTPVAGGWKSNWAEIIIVSMVYGLISIVPALIYYALLRKKKSFAWGILYGAVLFVVVFFVLHPLYPNAKLLITYELNTVLTGLTSFLLYGVFIGYSISYEYEESIYVKKLKGHS</sequence>
<keyword evidence="1" id="KW-0812">Transmembrane</keyword>
<dbReference type="RefSeq" id="WP_077111363.1">
    <property type="nucleotide sequence ID" value="NZ_JAFBFH010000003.1"/>
</dbReference>
<dbReference type="Pfam" id="PF11085">
    <property type="entry name" value="YqhR"/>
    <property type="match status" value="1"/>
</dbReference>
<organism evidence="2 3">
    <name type="scientific">Siminovitchia thermophila</name>
    <dbReference type="NCBI Taxonomy" id="1245522"/>
    <lineage>
        <taxon>Bacteria</taxon>
        <taxon>Bacillati</taxon>
        <taxon>Bacillota</taxon>
        <taxon>Bacilli</taxon>
        <taxon>Bacillales</taxon>
        <taxon>Bacillaceae</taxon>
        <taxon>Siminovitchia</taxon>
    </lineage>
</organism>
<feature type="transmembrane region" description="Helical" evidence="1">
    <location>
        <begin position="61"/>
        <end position="82"/>
    </location>
</feature>
<accession>A0ABS2R3R4</accession>
<evidence type="ECO:0000313" key="3">
    <source>
        <dbReference type="Proteomes" id="UP000823485"/>
    </source>
</evidence>
<protein>
    <submittedName>
        <fullName evidence="2">Zinc transporter ZupT</fullName>
    </submittedName>
</protein>
<dbReference type="EMBL" id="JAFBFH010000003">
    <property type="protein sequence ID" value="MBM7713784.1"/>
    <property type="molecule type" value="Genomic_DNA"/>
</dbReference>
<keyword evidence="1" id="KW-1133">Transmembrane helix</keyword>
<evidence type="ECO:0000256" key="1">
    <source>
        <dbReference type="SAM" id="Phobius"/>
    </source>
</evidence>
<evidence type="ECO:0000313" key="2">
    <source>
        <dbReference type="EMBL" id="MBM7713784.1"/>
    </source>
</evidence>
<name>A0ABS2R3R4_9BACI</name>
<feature type="transmembrane region" description="Helical" evidence="1">
    <location>
        <begin position="89"/>
        <end position="111"/>
    </location>
</feature>
<feature type="transmembrane region" description="Helical" evidence="1">
    <location>
        <begin position="12"/>
        <end position="34"/>
    </location>
</feature>
<keyword evidence="3" id="KW-1185">Reference proteome</keyword>
<keyword evidence="1" id="KW-0472">Membrane</keyword>
<dbReference type="InterPro" id="IPR024563">
    <property type="entry name" value="YqhR"/>
</dbReference>
<proteinExistence type="predicted"/>